<gene>
    <name evidence="3" type="primary">PLESTB000191</name>
    <name evidence="3" type="ORF">PLESTB_000122000</name>
</gene>
<keyword evidence="2" id="KW-0472">Membrane</keyword>
<evidence type="ECO:0000256" key="2">
    <source>
        <dbReference type="SAM" id="Phobius"/>
    </source>
</evidence>
<evidence type="ECO:0000313" key="4">
    <source>
        <dbReference type="Proteomes" id="UP001165080"/>
    </source>
</evidence>
<reference evidence="3 4" key="1">
    <citation type="journal article" date="2023" name="Commun. Biol.">
        <title>Reorganization of the ancestral sex-determining regions during the evolution of trioecy in Pleodorina starrii.</title>
        <authorList>
            <person name="Takahashi K."/>
            <person name="Suzuki S."/>
            <person name="Kawai-Toyooka H."/>
            <person name="Yamamoto K."/>
            <person name="Hamaji T."/>
            <person name="Ootsuki R."/>
            <person name="Yamaguchi H."/>
            <person name="Kawachi M."/>
            <person name="Higashiyama T."/>
            <person name="Nozaki H."/>
        </authorList>
    </citation>
    <scope>NUCLEOTIDE SEQUENCE [LARGE SCALE GENOMIC DNA]</scope>
    <source>
        <strain evidence="3 4">NIES-4479</strain>
    </source>
</reference>
<protein>
    <submittedName>
        <fullName evidence="3">Uncharacterized protein</fullName>
    </submittedName>
</protein>
<keyword evidence="2" id="KW-1133">Transmembrane helix</keyword>
<feature type="compositionally biased region" description="Low complexity" evidence="1">
    <location>
        <begin position="8"/>
        <end position="24"/>
    </location>
</feature>
<feature type="region of interest" description="Disordered" evidence="1">
    <location>
        <begin position="1"/>
        <end position="39"/>
    </location>
</feature>
<evidence type="ECO:0000256" key="1">
    <source>
        <dbReference type="SAM" id="MobiDB-lite"/>
    </source>
</evidence>
<organism evidence="3 4">
    <name type="scientific">Pleodorina starrii</name>
    <dbReference type="NCBI Taxonomy" id="330485"/>
    <lineage>
        <taxon>Eukaryota</taxon>
        <taxon>Viridiplantae</taxon>
        <taxon>Chlorophyta</taxon>
        <taxon>core chlorophytes</taxon>
        <taxon>Chlorophyceae</taxon>
        <taxon>CS clade</taxon>
        <taxon>Chlamydomonadales</taxon>
        <taxon>Volvocaceae</taxon>
        <taxon>Pleodorina</taxon>
    </lineage>
</organism>
<accession>A0A9W6BBD0</accession>
<dbReference type="EMBL" id="BRXU01000001">
    <property type="protein sequence ID" value="GLC48655.1"/>
    <property type="molecule type" value="Genomic_DNA"/>
</dbReference>
<feature type="transmembrane region" description="Helical" evidence="2">
    <location>
        <begin position="48"/>
        <end position="66"/>
    </location>
</feature>
<keyword evidence="4" id="KW-1185">Reference proteome</keyword>
<evidence type="ECO:0000313" key="3">
    <source>
        <dbReference type="EMBL" id="GLC48655.1"/>
    </source>
</evidence>
<comment type="caution">
    <text evidence="3">The sequence shown here is derived from an EMBL/GenBank/DDBJ whole genome shotgun (WGS) entry which is preliminary data.</text>
</comment>
<keyword evidence="2" id="KW-0812">Transmembrane</keyword>
<dbReference type="AlphaFoldDB" id="A0A9W6BBD0"/>
<sequence>MRHLPSQRTIGGATTTGGISSSRRPVVTEAGTPPHSRRLPLVPRRRRSLAPIVAAFAALLAAGLLGRCHAVALPSCDESIHLMVNGTEFAARFNGSAGCTAPDL</sequence>
<name>A0A9W6BBD0_9CHLO</name>
<proteinExistence type="predicted"/>
<dbReference type="Proteomes" id="UP001165080">
    <property type="component" value="Unassembled WGS sequence"/>
</dbReference>